<dbReference type="InterPro" id="IPR011088">
    <property type="entry name" value="Phage_phiNM3_A0EWY4"/>
</dbReference>
<dbReference type="EMBL" id="WHUT02000011">
    <property type="protein sequence ID" value="NUB45994.1"/>
    <property type="molecule type" value="Genomic_DNA"/>
</dbReference>
<name>A0A8X8KM48_9RHOB</name>
<keyword evidence="1" id="KW-1133">Transmembrane helix</keyword>
<keyword evidence="1" id="KW-0472">Membrane</keyword>
<gene>
    <name evidence="2" type="ORF">GEU84_016470</name>
</gene>
<evidence type="ECO:0000313" key="2">
    <source>
        <dbReference type="EMBL" id="NUB45994.1"/>
    </source>
</evidence>
<protein>
    <submittedName>
        <fullName evidence="2">DUF1523 family protein</fullName>
    </submittedName>
</protein>
<accession>A0A8X8KM48</accession>
<sequence>MRYVKWGLITLAVLLVGSFLHYTLPQHDIVRIVGANTQRMDLGENAWFFAAPDAGTAVSTGGNRDVKFIETIRQNGRPMVYRNEDTSWGWPPYFKVNSFDIQAQAADLTSTEAAPRWVVITHYGWRNQLFTIFPNAVRLRAVESPDVTIIPWFNIFFFVFWGFILLLMRRMWLQFRERTIDPALEDVGDAWDVVDARADAAGARARGTWGRFTGWLGTWRGKPRR</sequence>
<dbReference type="RefSeq" id="WP_152828117.1">
    <property type="nucleotide sequence ID" value="NZ_WHUT02000011.1"/>
</dbReference>
<organism evidence="2 3">
    <name type="scientific">Fertoeibacter niger</name>
    <dbReference type="NCBI Taxonomy" id="2656921"/>
    <lineage>
        <taxon>Bacteria</taxon>
        <taxon>Pseudomonadati</taxon>
        <taxon>Pseudomonadota</taxon>
        <taxon>Alphaproteobacteria</taxon>
        <taxon>Rhodobacterales</taxon>
        <taxon>Paracoccaceae</taxon>
        <taxon>Fertoeibacter</taxon>
    </lineage>
</organism>
<keyword evidence="3" id="KW-1185">Reference proteome</keyword>
<evidence type="ECO:0000256" key="1">
    <source>
        <dbReference type="SAM" id="Phobius"/>
    </source>
</evidence>
<feature type="transmembrane region" description="Helical" evidence="1">
    <location>
        <begin position="149"/>
        <end position="168"/>
    </location>
</feature>
<dbReference type="Pfam" id="PF07509">
    <property type="entry name" value="DUF1523"/>
    <property type="match status" value="1"/>
</dbReference>
<keyword evidence="1" id="KW-0812">Transmembrane</keyword>
<comment type="caution">
    <text evidence="2">The sequence shown here is derived from an EMBL/GenBank/DDBJ whole genome shotgun (WGS) entry which is preliminary data.</text>
</comment>
<proteinExistence type="predicted"/>
<dbReference type="AlphaFoldDB" id="A0A8X8KM48"/>
<evidence type="ECO:0000313" key="3">
    <source>
        <dbReference type="Proteomes" id="UP000484076"/>
    </source>
</evidence>
<reference evidence="2" key="1">
    <citation type="submission" date="2020-05" db="EMBL/GenBank/DDBJ databases">
        <title>Fertoebacter nigrum gen. nov., sp. nov., a new member of the family Rhodobacteraceae.</title>
        <authorList>
            <person name="Szuroczki S."/>
            <person name="Abbaszade G."/>
            <person name="Buni D."/>
            <person name="Schumann P."/>
            <person name="Toth E."/>
        </authorList>
    </citation>
    <scope>NUCLEOTIDE SEQUENCE</scope>
    <source>
        <strain evidence="2">RG-N-1a</strain>
    </source>
</reference>
<dbReference type="Proteomes" id="UP000484076">
    <property type="component" value="Unassembled WGS sequence"/>
</dbReference>